<reference evidence="2 3" key="1">
    <citation type="submission" date="2024-03" db="EMBL/GenBank/DDBJ databases">
        <title>The Acrasis kona genome and developmental transcriptomes reveal deep origins of eukaryotic multicellular pathways.</title>
        <authorList>
            <person name="Sheikh S."/>
            <person name="Fu C.-J."/>
            <person name="Brown M.W."/>
            <person name="Baldauf S.L."/>
        </authorList>
    </citation>
    <scope>NUCLEOTIDE SEQUENCE [LARGE SCALE GENOMIC DNA]</scope>
    <source>
        <strain evidence="2 3">ATCC MYA-3509</strain>
    </source>
</reference>
<dbReference type="InterPro" id="IPR050672">
    <property type="entry name" value="FBXO45-Fsn/SPSB_families"/>
</dbReference>
<dbReference type="PANTHER" id="PTHR12245">
    <property type="entry name" value="SPRY DOMAIN CONTAINING SOCS BOX PROTEIN"/>
    <property type="match status" value="1"/>
</dbReference>
<accession>A0AAW2Z360</accession>
<dbReference type="AlphaFoldDB" id="A0AAW2Z360"/>
<gene>
    <name evidence="2" type="ORF">AKO1_011878</name>
</gene>
<dbReference type="SUPFAM" id="SSF49899">
    <property type="entry name" value="Concanavalin A-like lectins/glucanases"/>
    <property type="match status" value="1"/>
</dbReference>
<sequence length="490" mass="56059">MNQIPITVTTKTTKHFSSQARVSIDALQRYGATVTDHRRLSFDGNYHNDLSDELRLSGDILYHIFIFMEPRCLVNFGLTCKGAYSMIHGVTVVDYPDSQKGRLSTPGGQYFSGSPTSPISAASPIDAALNAFMNIRVEDENGHTPTSPKSPKSPISGGDIVFEEKMYPQTITVADWLWKQMCFNYSKFDEEKSEWPLSPGCRSWKDEFRELITYAFIPIRTQQQYGKFSNHFRTVRNVQNTDNWWETFRTKKAIVPGHLYTWEVCVDHLAKHQANTWWILIGVETPMFPYATQLHYEDVIGYHATKHKGIGLNIGTGQVIHAANYDPYIDAESIAAGDIVGVKVDYRGSEGTIEFFKNRKSLGVVKRKLTGEIYYPTVSLVNGQKVTIRYWNGRTYGETPPNLLARLEDEDCEVSQDMFKNNEFQYGLYYRRQTRRTMRHNLVKRLSLRSPRLSPLNTPNTPTTPTLAILQQMNNATPNTPTRRRDCIMM</sequence>
<dbReference type="Proteomes" id="UP001431209">
    <property type="component" value="Unassembled WGS sequence"/>
</dbReference>
<organism evidence="2 3">
    <name type="scientific">Acrasis kona</name>
    <dbReference type="NCBI Taxonomy" id="1008807"/>
    <lineage>
        <taxon>Eukaryota</taxon>
        <taxon>Discoba</taxon>
        <taxon>Heterolobosea</taxon>
        <taxon>Tetramitia</taxon>
        <taxon>Eutetramitia</taxon>
        <taxon>Acrasidae</taxon>
        <taxon>Acrasis</taxon>
    </lineage>
</organism>
<dbReference type="InterPro" id="IPR003877">
    <property type="entry name" value="SPRY_dom"/>
</dbReference>
<dbReference type="PANTHER" id="PTHR12245:SF5">
    <property type="entry name" value="SPRY DOMAIN-CONTAINING SOCS BOX PROTEIN 3"/>
    <property type="match status" value="1"/>
</dbReference>
<proteinExistence type="predicted"/>
<comment type="caution">
    <text evidence="2">The sequence shown here is derived from an EMBL/GenBank/DDBJ whole genome shotgun (WGS) entry which is preliminary data.</text>
</comment>
<dbReference type="InterPro" id="IPR013320">
    <property type="entry name" value="ConA-like_dom_sf"/>
</dbReference>
<evidence type="ECO:0000259" key="1">
    <source>
        <dbReference type="Pfam" id="PF00622"/>
    </source>
</evidence>
<evidence type="ECO:0000313" key="3">
    <source>
        <dbReference type="Proteomes" id="UP001431209"/>
    </source>
</evidence>
<name>A0AAW2Z360_9EUKA</name>
<dbReference type="Gene3D" id="2.60.120.920">
    <property type="match status" value="1"/>
</dbReference>
<keyword evidence="3" id="KW-1185">Reference proteome</keyword>
<feature type="domain" description="SPRY" evidence="1">
    <location>
        <begin position="260"/>
        <end position="388"/>
    </location>
</feature>
<evidence type="ECO:0000313" key="2">
    <source>
        <dbReference type="EMBL" id="KAL0483849.1"/>
    </source>
</evidence>
<dbReference type="EMBL" id="JAOPGA020000997">
    <property type="protein sequence ID" value="KAL0483849.1"/>
    <property type="molecule type" value="Genomic_DNA"/>
</dbReference>
<dbReference type="CDD" id="cd09917">
    <property type="entry name" value="F-box_SF"/>
    <property type="match status" value="1"/>
</dbReference>
<dbReference type="Pfam" id="PF00622">
    <property type="entry name" value="SPRY"/>
    <property type="match status" value="1"/>
</dbReference>
<dbReference type="InterPro" id="IPR043136">
    <property type="entry name" value="B30.2/SPRY_sf"/>
</dbReference>
<protein>
    <submittedName>
        <fullName evidence="2">SPRY domain-containing SOCS box protein</fullName>
    </submittedName>
</protein>